<evidence type="ECO:0000313" key="1">
    <source>
        <dbReference type="EMBL" id="VDO74572.1"/>
    </source>
</evidence>
<dbReference type="EMBL" id="UZAH01026035">
    <property type="protein sequence ID" value="VDO74572.1"/>
    <property type="molecule type" value="Genomic_DNA"/>
</dbReference>
<evidence type="ECO:0000313" key="3">
    <source>
        <dbReference type="WBParaSite" id="HPBE_0000802401-mRNA-1"/>
    </source>
</evidence>
<name>A0A183FLA6_HELPZ</name>
<accession>A0A183FLA6</accession>
<reference evidence="3" key="2">
    <citation type="submission" date="2019-09" db="UniProtKB">
        <authorList>
            <consortium name="WormBaseParasite"/>
        </authorList>
    </citation>
    <scope>IDENTIFICATION</scope>
</reference>
<organism evidence="2 3">
    <name type="scientific">Heligmosomoides polygyrus</name>
    <name type="common">Parasitic roundworm</name>
    <dbReference type="NCBI Taxonomy" id="6339"/>
    <lineage>
        <taxon>Eukaryota</taxon>
        <taxon>Metazoa</taxon>
        <taxon>Ecdysozoa</taxon>
        <taxon>Nematoda</taxon>
        <taxon>Chromadorea</taxon>
        <taxon>Rhabditida</taxon>
        <taxon>Rhabditina</taxon>
        <taxon>Rhabditomorpha</taxon>
        <taxon>Strongyloidea</taxon>
        <taxon>Heligmosomidae</taxon>
        <taxon>Heligmosomoides</taxon>
    </lineage>
</organism>
<accession>A0A3P8BR79</accession>
<gene>
    <name evidence="1" type="ORF">HPBE_LOCUS8025</name>
</gene>
<reference evidence="1 2" key="1">
    <citation type="submission" date="2018-11" db="EMBL/GenBank/DDBJ databases">
        <authorList>
            <consortium name="Pathogen Informatics"/>
        </authorList>
    </citation>
    <scope>NUCLEOTIDE SEQUENCE [LARGE SCALE GENOMIC DNA]</scope>
</reference>
<dbReference type="WBParaSite" id="HPBE_0000802401-mRNA-1">
    <property type="protein sequence ID" value="HPBE_0000802401-mRNA-1"/>
    <property type="gene ID" value="HPBE_0000802401"/>
</dbReference>
<protein>
    <submittedName>
        <fullName evidence="1 3">Uncharacterized protein</fullName>
    </submittedName>
</protein>
<dbReference type="Proteomes" id="UP000050761">
    <property type="component" value="Unassembled WGS sequence"/>
</dbReference>
<evidence type="ECO:0000313" key="2">
    <source>
        <dbReference type="Proteomes" id="UP000050761"/>
    </source>
</evidence>
<sequence length="104" mass="11375">MSRSLNSNTFTSRRDVLRNTGADTDRGIRFDVVGIIGSDGSGEGFECTEQRGTNRVHRRHQRDDISNACGWGGASRAPTTSLAPPTERFLCTECCREVLSSPVL</sequence>
<keyword evidence="2" id="KW-1185">Reference proteome</keyword>
<proteinExistence type="predicted"/>
<dbReference type="AlphaFoldDB" id="A0A183FLA6"/>